<feature type="compositionally biased region" description="Polar residues" evidence="1">
    <location>
        <begin position="16"/>
        <end position="29"/>
    </location>
</feature>
<reference evidence="3" key="1">
    <citation type="submission" date="2025-08" db="UniProtKB">
        <authorList>
            <consortium name="Ensembl"/>
        </authorList>
    </citation>
    <scope>IDENTIFICATION</scope>
</reference>
<feature type="domain" description="Cilia- and flagella-associated protein 69 ARM repeats" evidence="2">
    <location>
        <begin position="42"/>
        <end position="758"/>
    </location>
</feature>
<dbReference type="GO" id="GO:0042048">
    <property type="term" value="P:olfactory behavior"/>
    <property type="evidence" value="ECO:0007669"/>
    <property type="project" value="TreeGrafter"/>
</dbReference>
<dbReference type="GO" id="GO:0097225">
    <property type="term" value="C:sperm midpiece"/>
    <property type="evidence" value="ECO:0007669"/>
    <property type="project" value="TreeGrafter"/>
</dbReference>
<dbReference type="InterPro" id="IPR016024">
    <property type="entry name" value="ARM-type_fold"/>
</dbReference>
<dbReference type="Ensembl" id="ENSSDAT00000006139.1">
    <property type="protein sequence ID" value="ENSSDAP00000005360.1"/>
    <property type="gene ID" value="ENSSDAG00000004847.1"/>
</dbReference>
<sequence>MSAVEATVTAEAQEPGSRNKSITPRQVSVTEDEEKQGAFKPMDLNRVMKLLEDNDKDDLEEKQLKSVKKLVQYYQNGLPLRDLAQIFKILNLCAGKIENQPQFIEPACDILKLCGLPFLKKKVSDEITYAEDTAISIALLGDLMKIPSSELRIQICKCIVDFYHAEPKKHIPGYQQASSSYKIKMAEVGGLAKTMVQSMTLLENQLVEKLWVLKVLQHLSSSEVNCTLMMKAQAASGICVHLNDPDPSGQLLFRSSEILWNLLEKSSKEEIIQQLSNLECLLTLKEVFKNLFTRGFSHYDRQLRNDILVITTIIAQNPGAPMIECGFTRDLILFATFNEVKSQNPLVKGLRLSNSCEDFELKKLLFNIIVILCKDLPTVQLLIDGKVVLALFTYIKKPEKHKIIEWSAAQHEELQLHAIATLSSVAPLLIEEYMSCQGNARVLAFLEWCDSEDPFVSQGNSFHGAGGRGNKFAQMRYSLRLLRAMVYLEDETVNTDLCEKGTIQQLIGIFKNIISKTNEKEEAIILEIQSDILLILSGLCEHHIQRKEIFGTEGVDIVLHVMKTDPKKIQSGLGYNVLLFSTLDSIWCCILGCYSSEDYFLEKEGIFLLLDVLALNQKKFCNLILGIMVEFCDNPKTSAHVNAWRGKKDQTAASLLIKLWRKEEKELGVKRDKNGKIIDTKKPLFTSFQEEQKIMPLPANCPSVAVMDIAENIRAKIYAVLGKLDFENLPGLSAEDFVTLCIIHRYLDFKIGEIWNEIYEEIKLEKLRPVTADKKILEGITTASENIGKMVVSLQNEMIESQARQDAQSEQKVYAKVPSGGVVTVESTPVRLLGGPLADTDLALKKLPIRGGALQRVKAIKIGNGQNKSIPS</sequence>
<evidence type="ECO:0000313" key="4">
    <source>
        <dbReference type="Proteomes" id="UP000694422"/>
    </source>
</evidence>
<keyword evidence="4" id="KW-1185">Reference proteome</keyword>
<dbReference type="Pfam" id="PF21049">
    <property type="entry name" value="CFA69_ARM_rpt"/>
    <property type="match status" value="1"/>
</dbReference>
<dbReference type="GO" id="GO:1990834">
    <property type="term" value="P:response to odorant"/>
    <property type="evidence" value="ECO:0007669"/>
    <property type="project" value="TreeGrafter"/>
</dbReference>
<dbReference type="InterPro" id="IPR011989">
    <property type="entry name" value="ARM-like"/>
</dbReference>
<protein>
    <submittedName>
        <fullName evidence="3">Cilia and flagella associated protein 69</fullName>
    </submittedName>
</protein>
<dbReference type="Proteomes" id="UP000694422">
    <property type="component" value="Unplaced"/>
</dbReference>
<dbReference type="InterPro" id="IPR048733">
    <property type="entry name" value="CFA69_ARM_dom"/>
</dbReference>
<dbReference type="PANTHER" id="PTHR14716:SF0">
    <property type="entry name" value="CILIA- AND FLAGELLA-ASSOCIATED PROTEIN 69"/>
    <property type="match status" value="1"/>
</dbReference>
<dbReference type="Gene3D" id="1.25.10.10">
    <property type="entry name" value="Leucine-rich Repeat Variant"/>
    <property type="match status" value="1"/>
</dbReference>
<feature type="region of interest" description="Disordered" evidence="1">
    <location>
        <begin position="1"/>
        <end position="35"/>
    </location>
</feature>
<dbReference type="SUPFAM" id="SSF48371">
    <property type="entry name" value="ARM repeat"/>
    <property type="match status" value="1"/>
</dbReference>
<evidence type="ECO:0000256" key="1">
    <source>
        <dbReference type="SAM" id="MobiDB-lite"/>
    </source>
</evidence>
<dbReference type="GO" id="GO:1902093">
    <property type="term" value="P:positive regulation of flagellated sperm motility"/>
    <property type="evidence" value="ECO:0007669"/>
    <property type="project" value="TreeGrafter"/>
</dbReference>
<organism evidence="3 4">
    <name type="scientific">Spermophilus dauricus</name>
    <name type="common">Daurian ground squirrel</name>
    <dbReference type="NCBI Taxonomy" id="99837"/>
    <lineage>
        <taxon>Eukaryota</taxon>
        <taxon>Metazoa</taxon>
        <taxon>Chordata</taxon>
        <taxon>Craniata</taxon>
        <taxon>Vertebrata</taxon>
        <taxon>Euteleostomi</taxon>
        <taxon>Mammalia</taxon>
        <taxon>Eutheria</taxon>
        <taxon>Euarchontoglires</taxon>
        <taxon>Glires</taxon>
        <taxon>Rodentia</taxon>
        <taxon>Sciuromorpha</taxon>
        <taxon>Sciuridae</taxon>
        <taxon>Xerinae</taxon>
        <taxon>Marmotini</taxon>
        <taxon>Spermophilus</taxon>
    </lineage>
</organism>
<dbReference type="GO" id="GO:0097730">
    <property type="term" value="C:non-motile cilium"/>
    <property type="evidence" value="ECO:0007669"/>
    <property type="project" value="TreeGrafter"/>
</dbReference>
<proteinExistence type="predicted"/>
<dbReference type="PANTHER" id="PTHR14716">
    <property type="entry name" value="CILIA- AND FLAGELLA-ASSOCIATED PROTEIN 69"/>
    <property type="match status" value="1"/>
</dbReference>
<feature type="compositionally biased region" description="Low complexity" evidence="1">
    <location>
        <begin position="1"/>
        <end position="12"/>
    </location>
</feature>
<accession>A0A8C9PAM7</accession>
<reference evidence="3" key="2">
    <citation type="submission" date="2025-09" db="UniProtKB">
        <authorList>
            <consortium name="Ensembl"/>
        </authorList>
    </citation>
    <scope>IDENTIFICATION</scope>
</reference>
<evidence type="ECO:0000313" key="3">
    <source>
        <dbReference type="Ensembl" id="ENSSDAP00000005360.1"/>
    </source>
</evidence>
<dbReference type="AlphaFoldDB" id="A0A8C9PAM7"/>
<name>A0A8C9PAM7_SPEDA</name>
<evidence type="ECO:0000259" key="2">
    <source>
        <dbReference type="Pfam" id="PF21049"/>
    </source>
</evidence>
<dbReference type="InterPro" id="IPR048732">
    <property type="entry name" value="CFA69"/>
</dbReference>